<gene>
    <name evidence="3" type="ORF">K452DRAFT_223435</name>
</gene>
<dbReference type="EMBL" id="ML995480">
    <property type="protein sequence ID" value="KAF2144332.1"/>
    <property type="molecule type" value="Genomic_DNA"/>
</dbReference>
<accession>A0A6A6BJN4</accession>
<dbReference type="SUPFAM" id="SSF53474">
    <property type="entry name" value="alpha/beta-Hydrolases"/>
    <property type="match status" value="1"/>
</dbReference>
<proteinExistence type="predicted"/>
<dbReference type="Pfam" id="PF01764">
    <property type="entry name" value="Lipase_3"/>
    <property type="match status" value="1"/>
</dbReference>
<evidence type="ECO:0000256" key="1">
    <source>
        <dbReference type="SAM" id="MobiDB-lite"/>
    </source>
</evidence>
<dbReference type="Gene3D" id="3.40.50.1820">
    <property type="entry name" value="alpha/beta hydrolase"/>
    <property type="match status" value="1"/>
</dbReference>
<dbReference type="PANTHER" id="PTHR46023:SF6">
    <property type="entry name" value="LIPASE CLASS 3 FAMILY PROTEIN"/>
    <property type="match status" value="1"/>
</dbReference>
<dbReference type="OrthoDB" id="438440at2759"/>
<organism evidence="3 4">
    <name type="scientific">Aplosporella prunicola CBS 121167</name>
    <dbReference type="NCBI Taxonomy" id="1176127"/>
    <lineage>
        <taxon>Eukaryota</taxon>
        <taxon>Fungi</taxon>
        <taxon>Dikarya</taxon>
        <taxon>Ascomycota</taxon>
        <taxon>Pezizomycotina</taxon>
        <taxon>Dothideomycetes</taxon>
        <taxon>Dothideomycetes incertae sedis</taxon>
        <taxon>Botryosphaeriales</taxon>
        <taxon>Aplosporellaceae</taxon>
        <taxon>Aplosporella</taxon>
    </lineage>
</organism>
<evidence type="ECO:0000313" key="3">
    <source>
        <dbReference type="EMBL" id="KAF2144332.1"/>
    </source>
</evidence>
<name>A0A6A6BJN4_9PEZI</name>
<dbReference type="GeneID" id="54294114"/>
<evidence type="ECO:0000313" key="4">
    <source>
        <dbReference type="Proteomes" id="UP000799438"/>
    </source>
</evidence>
<reference evidence="3" key="1">
    <citation type="journal article" date="2020" name="Stud. Mycol.">
        <title>101 Dothideomycetes genomes: a test case for predicting lifestyles and emergence of pathogens.</title>
        <authorList>
            <person name="Haridas S."/>
            <person name="Albert R."/>
            <person name="Binder M."/>
            <person name="Bloem J."/>
            <person name="Labutti K."/>
            <person name="Salamov A."/>
            <person name="Andreopoulos B."/>
            <person name="Baker S."/>
            <person name="Barry K."/>
            <person name="Bills G."/>
            <person name="Bluhm B."/>
            <person name="Cannon C."/>
            <person name="Castanera R."/>
            <person name="Culley D."/>
            <person name="Daum C."/>
            <person name="Ezra D."/>
            <person name="Gonzalez J."/>
            <person name="Henrissat B."/>
            <person name="Kuo A."/>
            <person name="Liang C."/>
            <person name="Lipzen A."/>
            <person name="Lutzoni F."/>
            <person name="Magnuson J."/>
            <person name="Mondo S."/>
            <person name="Nolan M."/>
            <person name="Ohm R."/>
            <person name="Pangilinan J."/>
            <person name="Park H.-J."/>
            <person name="Ramirez L."/>
            <person name="Alfaro M."/>
            <person name="Sun H."/>
            <person name="Tritt A."/>
            <person name="Yoshinaga Y."/>
            <person name="Zwiers L.-H."/>
            <person name="Turgeon B."/>
            <person name="Goodwin S."/>
            <person name="Spatafora J."/>
            <person name="Crous P."/>
            <person name="Grigoriev I."/>
        </authorList>
    </citation>
    <scope>NUCLEOTIDE SEQUENCE</scope>
    <source>
        <strain evidence="3">CBS 121167</strain>
    </source>
</reference>
<sequence>MYHASSSPAWLPPPENTGPYLSPPDPYGAYGDASQSYVSFPGTQSSNSFVASGSQLALDKPTSGLRGTLRKPRHLASQSFSNLRDALNEQISPPAELICQKSRLASQSVTNLNETFHEKTTQYMAQTSALCDAISNKLDEILTCIDSGRFGGETEPVMHQYPQYQQPQYSPPLGYENDPKGTQSGQLSTQTNANHFSKVWLYGNSRLPPYLPPLKVYMPTWPLLCLAAQYSEKAYYRPTGGESETHVDANWRSGTKAMVLKSVPVDDMNTIVFAIRGSQTFMDWAVNFRPAPSSPKDFLDDPGNMVHAGFLYVARKMVAPVAARLRTLLSENPHRSTCSLLITGHSAGGAVAALLYAHMLSTTVQSELTRLTDFFKRVHCVTFGAPPVTLLPLSKPPSPRHKKSLFFAFINEGDPVIRADKEVIKSLLRLYANPAPHNSSLATLSSATLQSSANLLGVGKKAAAAAKRPHQPKASSWSAPAPAHLLPMPSWKVPPGTLSCAGKLVLLRDRPGARHPGAALQHSHNDHDLEACVVEDEQLRAVIFGDPVCHMMRLYARRIEVLATRAVTVGGMG</sequence>
<dbReference type="CDD" id="cd00519">
    <property type="entry name" value="Lipase_3"/>
    <property type="match status" value="1"/>
</dbReference>
<dbReference type="RefSeq" id="XP_033400044.1">
    <property type="nucleotide sequence ID" value="XM_033536618.1"/>
</dbReference>
<feature type="region of interest" description="Disordered" evidence="1">
    <location>
        <begin position="165"/>
        <end position="188"/>
    </location>
</feature>
<feature type="domain" description="Fungal lipase-type" evidence="2">
    <location>
        <begin position="272"/>
        <end position="418"/>
    </location>
</feature>
<feature type="compositionally biased region" description="Pro residues" evidence="1">
    <location>
        <begin position="10"/>
        <end position="26"/>
    </location>
</feature>
<protein>
    <recommendedName>
        <fullName evidence="2">Fungal lipase-type domain-containing protein</fullName>
    </recommendedName>
</protein>
<dbReference type="InterPro" id="IPR029058">
    <property type="entry name" value="AB_hydrolase_fold"/>
</dbReference>
<feature type="region of interest" description="Disordered" evidence="1">
    <location>
        <begin position="1"/>
        <end position="27"/>
    </location>
</feature>
<keyword evidence="4" id="KW-1185">Reference proteome</keyword>
<dbReference type="PANTHER" id="PTHR46023">
    <property type="entry name" value="LIPASE CLASS 3 PROTEIN-LIKE"/>
    <property type="match status" value="1"/>
</dbReference>
<evidence type="ECO:0000259" key="2">
    <source>
        <dbReference type="Pfam" id="PF01764"/>
    </source>
</evidence>
<dbReference type="AlphaFoldDB" id="A0A6A6BJN4"/>
<dbReference type="InterPro" id="IPR002921">
    <property type="entry name" value="Fungal_lipase-type"/>
</dbReference>
<dbReference type="Proteomes" id="UP000799438">
    <property type="component" value="Unassembled WGS sequence"/>
</dbReference>
<dbReference type="GO" id="GO:0006629">
    <property type="term" value="P:lipid metabolic process"/>
    <property type="evidence" value="ECO:0007669"/>
    <property type="project" value="InterPro"/>
</dbReference>